<dbReference type="RefSeq" id="WP_259509941.1">
    <property type="nucleotide sequence ID" value="NZ_JANLCM010000002.1"/>
</dbReference>
<evidence type="ECO:0008006" key="3">
    <source>
        <dbReference type="Google" id="ProtNLM"/>
    </source>
</evidence>
<comment type="caution">
    <text evidence="1">The sequence shown here is derived from an EMBL/GenBank/DDBJ whole genome shotgun (WGS) entry which is preliminary data.</text>
</comment>
<name>A0ABT2GVC1_9MICO</name>
<dbReference type="Proteomes" id="UP001165584">
    <property type="component" value="Unassembled WGS sequence"/>
</dbReference>
<evidence type="ECO:0000313" key="2">
    <source>
        <dbReference type="Proteomes" id="UP001165584"/>
    </source>
</evidence>
<proteinExistence type="predicted"/>
<accession>A0ABT2GVC1</accession>
<dbReference type="EMBL" id="JANLCM010000002">
    <property type="protein sequence ID" value="MCS5720108.1"/>
    <property type="molecule type" value="Genomic_DNA"/>
</dbReference>
<protein>
    <recommendedName>
        <fullName evidence="3">DUF4352 domain-containing protein</fullName>
    </recommendedName>
</protein>
<sequence>MSAPIVADGTPEPSAPARRTPWWRHALNALALVAVLVVAGVVSHTAPTEAFWQSPVPVTGALGEPVTGRNIQATVTRVRAAESVTASTGWTGETTGVWVVVDASVATVVTDYGTLLGTAQLQIGDRVYSASERPDYGTIAQKSLYTGIPSTGPLMFEVPRDILSDAAARDAQIQLAVDSDPRVDSLVVVPVDLTALPVEPSIETDEPSWGAP</sequence>
<gene>
    <name evidence="1" type="ORF">N1027_18410</name>
</gene>
<evidence type="ECO:0000313" key="1">
    <source>
        <dbReference type="EMBL" id="MCS5720108.1"/>
    </source>
</evidence>
<reference evidence="1" key="1">
    <citation type="submission" date="2022-08" db="EMBL/GenBank/DDBJ databases">
        <authorList>
            <person name="Deng Y."/>
            <person name="Han X.-F."/>
            <person name="Zhang Y.-Q."/>
        </authorList>
    </citation>
    <scope>NUCLEOTIDE SEQUENCE</scope>
    <source>
        <strain evidence="1">CPCC 205763</strain>
    </source>
</reference>
<keyword evidence="2" id="KW-1185">Reference proteome</keyword>
<organism evidence="1 2">
    <name type="scientific">Herbiconiux aconitum</name>
    <dbReference type="NCBI Taxonomy" id="2970913"/>
    <lineage>
        <taxon>Bacteria</taxon>
        <taxon>Bacillati</taxon>
        <taxon>Actinomycetota</taxon>
        <taxon>Actinomycetes</taxon>
        <taxon>Micrococcales</taxon>
        <taxon>Microbacteriaceae</taxon>
        <taxon>Herbiconiux</taxon>
    </lineage>
</organism>